<dbReference type="EMBL" id="BBJM01000014">
    <property type="protein sequence ID" value="GAK47905.1"/>
    <property type="molecule type" value="Genomic_DNA"/>
</dbReference>
<reference evidence="2" key="1">
    <citation type="journal article" date="2014" name="Genome Announc.">
        <title>Draft Genome Sequence of Lactobacillus oryzae Strain SG293T.</title>
        <authorList>
            <person name="Tanizawa Y."/>
            <person name="Fujisawa T."/>
            <person name="Mochizuki T."/>
            <person name="Kaminuma E."/>
            <person name="Nakamura Y."/>
            <person name="Tohno M."/>
        </authorList>
    </citation>
    <scope>NUCLEOTIDE SEQUENCE [LARGE SCALE GENOMIC DNA]</scope>
    <source>
        <strain evidence="2">SG293</strain>
    </source>
</reference>
<proteinExistence type="predicted"/>
<dbReference type="InterPro" id="IPR029032">
    <property type="entry name" value="AhpD-like"/>
</dbReference>
<protein>
    <submittedName>
        <fullName evidence="2">4-carboxymuconolactone decarboxylase</fullName>
    </submittedName>
</protein>
<organism evidence="2 3">
    <name type="scientific">Secundilactobacillus oryzae JCM 18671</name>
    <dbReference type="NCBI Taxonomy" id="1291743"/>
    <lineage>
        <taxon>Bacteria</taxon>
        <taxon>Bacillati</taxon>
        <taxon>Bacillota</taxon>
        <taxon>Bacilli</taxon>
        <taxon>Lactobacillales</taxon>
        <taxon>Lactobacillaceae</taxon>
        <taxon>Secundilactobacillus</taxon>
    </lineage>
</organism>
<dbReference type="STRING" id="1291743.LOSG293_140440"/>
<keyword evidence="3" id="KW-1185">Reference proteome</keyword>
<sequence length="114" mass="12895">MAKKQTAGRDNLGEFAPKFAELNDDVLFGEVWSREDKLSSRDRSLITVASLLTQGVPQLEAHMNIAKQNGVTKDEMVELITHLAFYTGWPKAWSAFGLAKKIYESETIFRRVSF</sequence>
<dbReference type="AlphaFoldDB" id="A0A081BIN7"/>
<dbReference type="PANTHER" id="PTHR33570">
    <property type="entry name" value="4-CARBOXYMUCONOLACTONE DECARBOXYLASE FAMILY PROTEIN"/>
    <property type="match status" value="1"/>
</dbReference>
<accession>A0A081BIN7</accession>
<dbReference type="InterPro" id="IPR052512">
    <property type="entry name" value="4CMD/NDH-1_regulator"/>
</dbReference>
<gene>
    <name evidence="2" type="ORF">LOSG293_140440</name>
</gene>
<dbReference type="eggNOG" id="COG0599">
    <property type="taxonomic scope" value="Bacteria"/>
</dbReference>
<dbReference type="PANTHER" id="PTHR33570:SF9">
    <property type="entry name" value="BLL4600 PROTEIN"/>
    <property type="match status" value="1"/>
</dbReference>
<dbReference type="SUPFAM" id="SSF69118">
    <property type="entry name" value="AhpD-like"/>
    <property type="match status" value="1"/>
</dbReference>
<name>A0A081BIN7_9LACO</name>
<feature type="domain" description="Carboxymuconolactone decarboxylase-like" evidence="1">
    <location>
        <begin position="17"/>
        <end position="100"/>
    </location>
</feature>
<dbReference type="GO" id="GO:0051920">
    <property type="term" value="F:peroxiredoxin activity"/>
    <property type="evidence" value="ECO:0007669"/>
    <property type="project" value="InterPro"/>
</dbReference>
<dbReference type="InterPro" id="IPR003779">
    <property type="entry name" value="CMD-like"/>
</dbReference>
<dbReference type="RefSeq" id="WP_034527753.1">
    <property type="nucleotide sequence ID" value="NZ_BBAZ01000014.1"/>
</dbReference>
<dbReference type="OrthoDB" id="9802489at2"/>
<evidence type="ECO:0000259" key="1">
    <source>
        <dbReference type="Pfam" id="PF02627"/>
    </source>
</evidence>
<dbReference type="Gene3D" id="1.20.1290.10">
    <property type="entry name" value="AhpD-like"/>
    <property type="match status" value="1"/>
</dbReference>
<dbReference type="Pfam" id="PF02627">
    <property type="entry name" value="CMD"/>
    <property type="match status" value="1"/>
</dbReference>
<dbReference type="Proteomes" id="UP000028700">
    <property type="component" value="Unassembled WGS sequence"/>
</dbReference>
<evidence type="ECO:0000313" key="2">
    <source>
        <dbReference type="EMBL" id="GAK47905.1"/>
    </source>
</evidence>
<comment type="caution">
    <text evidence="2">The sequence shown here is derived from an EMBL/GenBank/DDBJ whole genome shotgun (WGS) entry which is preliminary data.</text>
</comment>
<evidence type="ECO:0000313" key="3">
    <source>
        <dbReference type="Proteomes" id="UP000028700"/>
    </source>
</evidence>